<evidence type="ECO:0000256" key="1">
    <source>
        <dbReference type="SAM" id="SignalP"/>
    </source>
</evidence>
<dbReference type="AlphaFoldDB" id="A0AAU8FIU7"/>
<evidence type="ECO:0000313" key="2">
    <source>
        <dbReference type="EMBL" id="XCH23793.1"/>
    </source>
</evidence>
<evidence type="ECO:0008006" key="3">
    <source>
        <dbReference type="Google" id="ProtNLM"/>
    </source>
</evidence>
<dbReference type="RefSeq" id="WP_353719117.1">
    <property type="nucleotide sequence ID" value="NZ_CP159289.1"/>
</dbReference>
<dbReference type="EMBL" id="CP159289">
    <property type="protein sequence ID" value="XCH23793.1"/>
    <property type="molecule type" value="Genomic_DNA"/>
</dbReference>
<protein>
    <recommendedName>
        <fullName evidence="3">WG repeat-containing protein</fullName>
    </recommendedName>
</protein>
<feature type="signal peptide" evidence="1">
    <location>
        <begin position="1"/>
        <end position="19"/>
    </location>
</feature>
<organism evidence="2">
    <name type="scientific">Dyadobacter sp. 676</name>
    <dbReference type="NCBI Taxonomy" id="3088362"/>
    <lineage>
        <taxon>Bacteria</taxon>
        <taxon>Pseudomonadati</taxon>
        <taxon>Bacteroidota</taxon>
        <taxon>Cytophagia</taxon>
        <taxon>Cytophagales</taxon>
        <taxon>Spirosomataceae</taxon>
        <taxon>Dyadobacter</taxon>
    </lineage>
</organism>
<name>A0AAU8FIU7_9BACT</name>
<dbReference type="Gene3D" id="2.80.10.50">
    <property type="match status" value="2"/>
</dbReference>
<feature type="chain" id="PRO_5043650153" description="WG repeat-containing protein" evidence="1">
    <location>
        <begin position="20"/>
        <end position="804"/>
    </location>
</feature>
<dbReference type="Pfam" id="PF17164">
    <property type="entry name" value="DUF5122"/>
    <property type="match status" value="2"/>
</dbReference>
<dbReference type="SUPFAM" id="SSF63829">
    <property type="entry name" value="Calcium-dependent phosphotriesterase"/>
    <property type="match status" value="1"/>
</dbReference>
<dbReference type="InterPro" id="IPR013431">
    <property type="entry name" value="Delta_60_rpt"/>
</dbReference>
<sequence>MKKTLLTLCIAAWNLFAFGQAEKQFFIDPEFKTPDFTEKDAPLTPVGKPIVLRNGKVLIRTAGFDYVNGKRVAGNYVRLNEDGSFDETFIVPFVKGEVIVARAMGNQKAVALMSYGWGANLMGIARFGNNGVDTVYRTPFLPYVDASGIQSDGRAVIFNWATGIIRLLSNGELDPTFRFSKEYWDNYEGDAGNWFGSVAADDRIRVAVIREGKIHVRGYNRNGQLENRFELGGIGGFTYGQISQVSFFEDGRVFVKDRHANTYSIFKADGTLEVTRPFPTGTASEYSANVLLADGNFLELNLRMPYKVVVATNEAIPLMREGRLLALEADGEERYFAYDASLLGKGELLITGVDRQPLWIDAAGNVRQRSNVRIERSKLNAVQVSTDQVLVDVQEGYQSELHRIERGGGIDSSTVYQRRVIKLPSLYTETYFDTTSVYDSNRAFRYSKYKQLYALRDGSYLVNRQTNANSGGLFFSNTYKIKSDGSVDERFLRDSASTSPLPGDFFLVKAWSPGLIPHPVRFIINGEGQKVDPMNAFQAAALGENFMACHELKDGSVLTVTRHMPSRRLVISRFTANGLPDPGFNPIEMASDAVLDLKAVYEDGRLLVFQDRVLKRFKSNGRPDDSFEPIPFKAEDSFSAFIQPDQKILVWGRFNQVAGYLPDAKMMRFQADGTPDAAFRMSKHINPELITSVHPLSAEAMLVIYKGRLERLILGDPPQGPGEEGNEGGRLTVTAWPNPGDGAFELELPRRLQGGVVEVFDGSGRSVPFIRLGTGFQVIYPKAGLLLVRVRKDGKSAGTKLLVR</sequence>
<accession>A0AAU8FIU7</accession>
<keyword evidence="1" id="KW-0732">Signal</keyword>
<reference evidence="2" key="1">
    <citation type="submission" date="2024-06" db="EMBL/GenBank/DDBJ databases">
        <title>Sequencing and assembly of the genome of Dyadobacter sp. strain 676, a symbiont of Cyamopsis tetragonoloba.</title>
        <authorList>
            <person name="Guro P."/>
            <person name="Sazanova A."/>
            <person name="Kuznetsova I."/>
            <person name="Belimov A."/>
            <person name="Safronova V."/>
        </authorList>
    </citation>
    <scope>NUCLEOTIDE SEQUENCE</scope>
    <source>
        <strain evidence="2">676</strain>
    </source>
</reference>
<proteinExistence type="predicted"/>
<gene>
    <name evidence="2" type="ORF">ABV298_26335</name>
</gene>